<sequence>MSAGVFIAAAKRSAIGRLNGALANLPAAQIGAQVVAAMLNDAGVDPAAVDDVLIGQVLSGGAGQNPARQTALAAGIPEAVPAMTLNMVCGAGQRSIHLAAQAIKSGDAGLVVAGGQDSMSQAPHFAHLRGGRKMGDAAFKDMMLTDGLWDAFHDVHMGVTVENLAKTYQITREEQDLFALQSQAKAKAAQDAGIFAEEITPVLVETRAGQTSFRVDEHPNPETTPEQLAAMRPVFDPHGSITAGNASGLNDGASAVLVASRAALAQHGLEPMARVASYASAALPPMDMGLGPVLAARKALDKAGWSVADLDVLEINEAFAAQSIAVEREMGWARERVNPNGGAIALGHPLAGSGNRIVVTLIHEMRRQKARKGLAALCIGGGQGVAICLERV</sequence>
<dbReference type="GO" id="GO:0044281">
    <property type="term" value="P:small molecule metabolic process"/>
    <property type="evidence" value="ECO:0007669"/>
    <property type="project" value="UniProtKB-ARBA"/>
</dbReference>
<comment type="pathway">
    <text evidence="5">Metabolic intermediate biosynthesis; (R)-mevalonate biosynthesis; (R)-mevalonate from acetyl-CoA: step 1/3.</text>
</comment>
<keyword evidence="4 7" id="KW-0012">Acyltransferase</keyword>
<dbReference type="PANTHER" id="PTHR18919">
    <property type="entry name" value="ACETYL-COA C-ACYLTRANSFERASE"/>
    <property type="match status" value="1"/>
</dbReference>
<dbReference type="NCBIfam" id="TIGR01930">
    <property type="entry name" value="AcCoA-C-Actrans"/>
    <property type="match status" value="1"/>
</dbReference>
<organism evidence="10 11">
    <name type="scientific">Rhodovulum imhoffii</name>
    <dbReference type="NCBI Taxonomy" id="365340"/>
    <lineage>
        <taxon>Bacteria</taxon>
        <taxon>Pseudomonadati</taxon>
        <taxon>Pseudomonadota</taxon>
        <taxon>Alphaproteobacteria</taxon>
        <taxon>Rhodobacterales</taxon>
        <taxon>Paracoccaceae</taxon>
        <taxon>Rhodovulum</taxon>
    </lineage>
</organism>
<evidence type="ECO:0000256" key="4">
    <source>
        <dbReference type="ARBA" id="ARBA00023315"/>
    </source>
</evidence>
<evidence type="ECO:0000259" key="8">
    <source>
        <dbReference type="Pfam" id="PF00108"/>
    </source>
</evidence>
<evidence type="ECO:0000256" key="7">
    <source>
        <dbReference type="RuleBase" id="RU003557"/>
    </source>
</evidence>
<evidence type="ECO:0000256" key="1">
    <source>
        <dbReference type="ARBA" id="ARBA00010982"/>
    </source>
</evidence>
<keyword evidence="11" id="KW-1185">Reference proteome</keyword>
<evidence type="ECO:0000256" key="2">
    <source>
        <dbReference type="ARBA" id="ARBA00022679"/>
    </source>
</evidence>
<feature type="active site" description="Proton acceptor" evidence="6">
    <location>
        <position position="348"/>
    </location>
</feature>
<comment type="caution">
    <text evidence="10">The sequence shown here is derived from an EMBL/GenBank/DDBJ whole genome shotgun (WGS) entry which is preliminary data.</text>
</comment>
<dbReference type="AlphaFoldDB" id="A0A2T5BNS0"/>
<dbReference type="GO" id="GO:0042619">
    <property type="term" value="P:poly-hydroxybutyrate biosynthetic process"/>
    <property type="evidence" value="ECO:0007669"/>
    <property type="project" value="UniProtKB-KW"/>
</dbReference>
<feature type="domain" description="Thiolase N-terminal" evidence="8">
    <location>
        <begin position="5"/>
        <end position="261"/>
    </location>
</feature>
<keyword evidence="3" id="KW-0583">PHB biosynthesis</keyword>
<reference evidence="10 11" key="1">
    <citation type="submission" date="2018-04" db="EMBL/GenBank/DDBJ databases">
        <title>Genomic Encyclopedia of Archaeal and Bacterial Type Strains, Phase II (KMG-II): from individual species to whole genera.</title>
        <authorList>
            <person name="Goeker M."/>
        </authorList>
    </citation>
    <scope>NUCLEOTIDE SEQUENCE [LARGE SCALE GENOMIC DNA]</scope>
    <source>
        <strain evidence="10 11">DSM 18064</strain>
    </source>
</reference>
<dbReference type="SUPFAM" id="SSF53901">
    <property type="entry name" value="Thiolase-like"/>
    <property type="match status" value="2"/>
</dbReference>
<evidence type="ECO:0000313" key="11">
    <source>
        <dbReference type="Proteomes" id="UP000243859"/>
    </source>
</evidence>
<dbReference type="PROSITE" id="PS00099">
    <property type="entry name" value="THIOLASE_3"/>
    <property type="match status" value="1"/>
</dbReference>
<dbReference type="Pfam" id="PF02803">
    <property type="entry name" value="Thiolase_C"/>
    <property type="match status" value="1"/>
</dbReference>
<dbReference type="FunFam" id="3.40.47.10:FF:000010">
    <property type="entry name" value="Acetyl-CoA acetyltransferase (Thiolase)"/>
    <property type="match status" value="1"/>
</dbReference>
<evidence type="ECO:0000259" key="9">
    <source>
        <dbReference type="Pfam" id="PF02803"/>
    </source>
</evidence>
<dbReference type="GO" id="GO:0003988">
    <property type="term" value="F:acetyl-CoA C-acyltransferase activity"/>
    <property type="evidence" value="ECO:0007669"/>
    <property type="project" value="UniProtKB-ARBA"/>
</dbReference>
<dbReference type="OrthoDB" id="9764638at2"/>
<comment type="similarity">
    <text evidence="1 7">Belongs to the thiolase-like superfamily. Thiolase family.</text>
</comment>
<gene>
    <name evidence="10" type="ORF">C8N32_12817</name>
</gene>
<dbReference type="Proteomes" id="UP000243859">
    <property type="component" value="Unassembled WGS sequence"/>
</dbReference>
<dbReference type="InterPro" id="IPR020613">
    <property type="entry name" value="Thiolase_CS"/>
</dbReference>
<dbReference type="Pfam" id="PF00108">
    <property type="entry name" value="Thiolase_N"/>
    <property type="match status" value="1"/>
</dbReference>
<dbReference type="EMBL" id="QAAA01000028">
    <property type="protein sequence ID" value="PTN00624.1"/>
    <property type="molecule type" value="Genomic_DNA"/>
</dbReference>
<dbReference type="InterPro" id="IPR002155">
    <property type="entry name" value="Thiolase"/>
</dbReference>
<name>A0A2T5BNS0_9RHOB</name>
<evidence type="ECO:0000256" key="6">
    <source>
        <dbReference type="PIRSR" id="PIRSR000429-1"/>
    </source>
</evidence>
<dbReference type="PROSITE" id="PS00737">
    <property type="entry name" value="THIOLASE_2"/>
    <property type="match status" value="1"/>
</dbReference>
<proteinExistence type="inferred from homology"/>
<dbReference type="RefSeq" id="WP_107893590.1">
    <property type="nucleotide sequence ID" value="NZ_NHSI01000039.1"/>
</dbReference>
<feature type="active site" description="Acyl-thioester intermediate" evidence="6">
    <location>
        <position position="89"/>
    </location>
</feature>
<dbReference type="Gene3D" id="3.40.47.10">
    <property type="match status" value="2"/>
</dbReference>
<feature type="active site" description="Proton acceptor" evidence="6">
    <location>
        <position position="378"/>
    </location>
</feature>
<dbReference type="InterPro" id="IPR016039">
    <property type="entry name" value="Thiolase-like"/>
</dbReference>
<accession>A0A2T5BNS0</accession>
<dbReference type="InterPro" id="IPR020617">
    <property type="entry name" value="Thiolase_C"/>
</dbReference>
<protein>
    <submittedName>
        <fullName evidence="10">Acetyl-CoA acetyltransferase</fullName>
    </submittedName>
</protein>
<keyword evidence="2 7" id="KW-0808">Transferase</keyword>
<evidence type="ECO:0000256" key="5">
    <source>
        <dbReference type="ARBA" id="ARBA00037924"/>
    </source>
</evidence>
<dbReference type="CDD" id="cd00751">
    <property type="entry name" value="thiolase"/>
    <property type="match status" value="1"/>
</dbReference>
<dbReference type="PIRSF" id="PIRSF000429">
    <property type="entry name" value="Ac-CoA_Ac_transf"/>
    <property type="match status" value="1"/>
</dbReference>
<dbReference type="InterPro" id="IPR020616">
    <property type="entry name" value="Thiolase_N"/>
</dbReference>
<feature type="domain" description="Thiolase C-terminal" evidence="9">
    <location>
        <begin position="270"/>
        <end position="391"/>
    </location>
</feature>
<evidence type="ECO:0000256" key="3">
    <source>
        <dbReference type="ARBA" id="ARBA00022752"/>
    </source>
</evidence>
<dbReference type="InterPro" id="IPR020610">
    <property type="entry name" value="Thiolase_AS"/>
</dbReference>
<evidence type="ECO:0000313" key="10">
    <source>
        <dbReference type="EMBL" id="PTN00624.1"/>
    </source>
</evidence>
<dbReference type="PANTHER" id="PTHR18919:SF107">
    <property type="entry name" value="ACETYL-COA ACETYLTRANSFERASE, CYTOSOLIC"/>
    <property type="match status" value="1"/>
</dbReference>